<feature type="transmembrane region" description="Helical" evidence="2">
    <location>
        <begin position="957"/>
        <end position="976"/>
    </location>
</feature>
<feature type="transmembrane region" description="Helical" evidence="2">
    <location>
        <begin position="911"/>
        <end position="936"/>
    </location>
</feature>
<dbReference type="Gene3D" id="1.20.1640.10">
    <property type="entry name" value="Multidrug efflux transporter AcrB transmembrane domain"/>
    <property type="match status" value="2"/>
</dbReference>
<dbReference type="AlphaFoldDB" id="A0A2M9G6M5"/>
<dbReference type="SUPFAM" id="SSF82714">
    <property type="entry name" value="Multidrug efflux transporter AcrB TolC docking domain, DN and DC subdomains"/>
    <property type="match status" value="2"/>
</dbReference>
<gene>
    <name evidence="3" type="ORF">CVT23_01455</name>
</gene>
<reference evidence="3 4" key="1">
    <citation type="submission" date="2017-11" db="EMBL/GenBank/DDBJ databases">
        <title>Draft genome sequence of Rhizobiales bacterium SY3-13.</title>
        <authorList>
            <person name="Sun C."/>
        </authorList>
    </citation>
    <scope>NUCLEOTIDE SEQUENCE [LARGE SCALE GENOMIC DNA]</scope>
    <source>
        <strain evidence="3 4">SY3-13</strain>
    </source>
</reference>
<accession>A0A2M9G6M5</accession>
<dbReference type="InterPro" id="IPR027463">
    <property type="entry name" value="AcrB_DN_DC_subdom"/>
</dbReference>
<evidence type="ECO:0000313" key="3">
    <source>
        <dbReference type="EMBL" id="PJK31375.1"/>
    </source>
</evidence>
<feature type="region of interest" description="Disordered" evidence="1">
    <location>
        <begin position="1021"/>
        <end position="1045"/>
    </location>
</feature>
<dbReference type="GO" id="GO:0005886">
    <property type="term" value="C:plasma membrane"/>
    <property type="evidence" value="ECO:0007669"/>
    <property type="project" value="TreeGrafter"/>
</dbReference>
<feature type="transmembrane region" description="Helical" evidence="2">
    <location>
        <begin position="333"/>
        <end position="352"/>
    </location>
</feature>
<dbReference type="SUPFAM" id="SSF82866">
    <property type="entry name" value="Multidrug efflux transporter AcrB transmembrane domain"/>
    <property type="match status" value="2"/>
</dbReference>
<sequence length="1045" mass="110203">MTLSERAVRRPVLAVVAALLILVLGVTAALRLPVREYPDIDPPQVSVSIVYPGASAEVVERDVTQVVEDNLNGIDGVDLIDSTSRAGFAQITIAFELYRDLDAAAADVRDRVSAVRGELPDEAEEAIIRKASAQADAMMWLTLTSSERDRRALTDFAIRNLVDRLSILRGVSQVIVGGERRYAMRVWLDRERMAARGVTVSDVATALRRENLEAPAGRIEAESREFTVRVDTQLPDREAFRDLVLRANPDGTVRLGDVAAVELGAEDDRSAVFRSGEPAVGLGVVRQSGSNTLAVAERVRAELDALEPQIPADIDLAVSYDQSAFIEGSIREVVKTLLITIALVIAVVYLALGSLRGTLVPASTIPVSAIGAFAVMYAAGFTINTLTLLALVLAIGLVVDDAIVVLENVTRKREEGEPALAAGVRGASEVFMAVVATTTVLAAVLLPIAALTGFVGRLFTEFAITLTAAVVFSSFLALTLGAMLASRTVQAGSRGNGGNPVTRLFTGALARAEKGYAGLARRLLAAPWLVALIAVVLGASGYLLFTSLPGKLAPTEDRGAFLIPVSAPEGATLAETKDAVAKIAAILQPHMGADGPIADTISIVGTGNQGPAQVTEAFIIAKLKPWGERDISQQNLVAEVTGPILALPDAEAVPISPASLTPEGFGKPIQFVIQGPGYAEAYRWARMVAANARESGLVRNLEVEFSRRSPEIALAVDRRLAADLGLSAARIGEALRIFLGGDDITEFYRDGETYQVMVRGRDADRRNRGDIGALQVRNAEGEMVPLAAVIATETIGSATSYRRIDRRPSVVLSAVPAEGADLARILAELDRIAAERLPPEAGTAYLGLSRDFAESSAGVMAVFAMALVVVYLVLAALFSGFHYPLTVMLAVPLALTAALAALWAGGFSLNIFSQIGLLLAIGLLAKNAILVVDFANRRRKDGDDLETATLDAARTRFRPVVMTSIATLFGALPLALATGPGAESRSVIGITVMAGVAGATLITLLIVPGLYRLIAPWSGAPGATSRRVDRELAESGGDGPPEQAG</sequence>
<feature type="transmembrane region" description="Helical" evidence="2">
    <location>
        <begin position="885"/>
        <end position="905"/>
    </location>
</feature>
<keyword evidence="2" id="KW-1133">Transmembrane helix</keyword>
<protein>
    <submittedName>
        <fullName evidence="3">Multidrug transporter AcrB</fullName>
    </submittedName>
</protein>
<dbReference type="Gene3D" id="3.30.70.1320">
    <property type="entry name" value="Multidrug efflux transporter AcrB pore domain like"/>
    <property type="match status" value="1"/>
</dbReference>
<dbReference type="Proteomes" id="UP000229498">
    <property type="component" value="Unassembled WGS sequence"/>
</dbReference>
<feature type="transmembrane region" description="Helical" evidence="2">
    <location>
        <begin position="462"/>
        <end position="485"/>
    </location>
</feature>
<feature type="transmembrane region" description="Helical" evidence="2">
    <location>
        <begin position="988"/>
        <end position="1011"/>
    </location>
</feature>
<evidence type="ECO:0000313" key="4">
    <source>
        <dbReference type="Proteomes" id="UP000229498"/>
    </source>
</evidence>
<feature type="transmembrane region" description="Helical" evidence="2">
    <location>
        <begin position="430"/>
        <end position="456"/>
    </location>
</feature>
<feature type="transmembrane region" description="Helical" evidence="2">
    <location>
        <begin position="857"/>
        <end position="878"/>
    </location>
</feature>
<organism evidence="3 4">
    <name type="scientific">Minwuia thermotolerans</name>
    <dbReference type="NCBI Taxonomy" id="2056226"/>
    <lineage>
        <taxon>Bacteria</taxon>
        <taxon>Pseudomonadati</taxon>
        <taxon>Pseudomonadota</taxon>
        <taxon>Alphaproteobacteria</taxon>
        <taxon>Minwuiales</taxon>
        <taxon>Minwuiaceae</taxon>
        <taxon>Minwuia</taxon>
    </lineage>
</organism>
<dbReference type="GO" id="GO:0042910">
    <property type="term" value="F:xenobiotic transmembrane transporter activity"/>
    <property type="evidence" value="ECO:0007669"/>
    <property type="project" value="TreeGrafter"/>
</dbReference>
<name>A0A2M9G6M5_9PROT</name>
<dbReference type="PRINTS" id="PR00702">
    <property type="entry name" value="ACRIFLAVINRP"/>
</dbReference>
<proteinExistence type="predicted"/>
<dbReference type="PANTHER" id="PTHR32063">
    <property type="match status" value="1"/>
</dbReference>
<keyword evidence="4" id="KW-1185">Reference proteome</keyword>
<evidence type="ECO:0000256" key="2">
    <source>
        <dbReference type="SAM" id="Phobius"/>
    </source>
</evidence>
<feature type="transmembrane region" description="Helical" evidence="2">
    <location>
        <begin position="386"/>
        <end position="409"/>
    </location>
</feature>
<dbReference type="Pfam" id="PF00873">
    <property type="entry name" value="ACR_tran"/>
    <property type="match status" value="1"/>
</dbReference>
<keyword evidence="2" id="KW-0472">Membrane</keyword>
<dbReference type="PANTHER" id="PTHR32063:SF14">
    <property type="entry name" value="BLL4319 PROTEIN"/>
    <property type="match status" value="1"/>
</dbReference>
<comment type="caution">
    <text evidence="3">The sequence shown here is derived from an EMBL/GenBank/DDBJ whole genome shotgun (WGS) entry which is preliminary data.</text>
</comment>
<dbReference type="RefSeq" id="WP_109793801.1">
    <property type="nucleotide sequence ID" value="NZ_PHIG01000005.1"/>
</dbReference>
<dbReference type="Gene3D" id="3.30.70.1430">
    <property type="entry name" value="Multidrug efflux transporter AcrB pore domain"/>
    <property type="match status" value="2"/>
</dbReference>
<evidence type="ECO:0000256" key="1">
    <source>
        <dbReference type="SAM" id="MobiDB-lite"/>
    </source>
</evidence>
<dbReference type="EMBL" id="PHIG01000005">
    <property type="protein sequence ID" value="PJK31375.1"/>
    <property type="molecule type" value="Genomic_DNA"/>
</dbReference>
<keyword evidence="2" id="KW-0812">Transmembrane</keyword>
<dbReference type="Gene3D" id="3.30.2090.10">
    <property type="entry name" value="Multidrug efflux transporter AcrB TolC docking domain, DN and DC subdomains"/>
    <property type="match status" value="2"/>
</dbReference>
<dbReference type="Gene3D" id="3.30.70.1440">
    <property type="entry name" value="Multidrug efflux transporter AcrB pore domain"/>
    <property type="match status" value="1"/>
</dbReference>
<feature type="transmembrane region" description="Helical" evidence="2">
    <location>
        <begin position="359"/>
        <end position="380"/>
    </location>
</feature>
<dbReference type="OrthoDB" id="9806532at2"/>
<dbReference type="InterPro" id="IPR001036">
    <property type="entry name" value="Acrflvin-R"/>
</dbReference>
<feature type="transmembrane region" description="Helical" evidence="2">
    <location>
        <begin position="523"/>
        <end position="545"/>
    </location>
</feature>
<dbReference type="SUPFAM" id="SSF82693">
    <property type="entry name" value="Multidrug efflux transporter AcrB pore domain, PN1, PN2, PC1 and PC2 subdomains"/>
    <property type="match status" value="4"/>
</dbReference>